<organism evidence="1">
    <name type="scientific">Salix viminalis</name>
    <name type="common">Common osier</name>
    <name type="synonym">Basket willow</name>
    <dbReference type="NCBI Taxonomy" id="40686"/>
    <lineage>
        <taxon>Eukaryota</taxon>
        <taxon>Viridiplantae</taxon>
        <taxon>Streptophyta</taxon>
        <taxon>Embryophyta</taxon>
        <taxon>Tracheophyta</taxon>
        <taxon>Spermatophyta</taxon>
        <taxon>Magnoliopsida</taxon>
        <taxon>eudicotyledons</taxon>
        <taxon>Gunneridae</taxon>
        <taxon>Pentapetalae</taxon>
        <taxon>rosids</taxon>
        <taxon>fabids</taxon>
        <taxon>Malpighiales</taxon>
        <taxon>Salicaceae</taxon>
        <taxon>Saliceae</taxon>
        <taxon>Salix</taxon>
    </lineage>
</organism>
<dbReference type="EMBL" id="CAADRP010001540">
    <property type="protein sequence ID" value="VFU40052.1"/>
    <property type="molecule type" value="Genomic_DNA"/>
</dbReference>
<gene>
    <name evidence="1" type="ORF">SVIM_LOCUS226710</name>
</gene>
<proteinExistence type="predicted"/>
<evidence type="ECO:0000313" key="1">
    <source>
        <dbReference type="EMBL" id="VFU40052.1"/>
    </source>
</evidence>
<name>A0A6N2LGS5_SALVM</name>
<dbReference type="AlphaFoldDB" id="A0A6N2LGS5"/>
<reference evidence="1" key="1">
    <citation type="submission" date="2019-03" db="EMBL/GenBank/DDBJ databases">
        <authorList>
            <person name="Mank J."/>
            <person name="Almeida P."/>
        </authorList>
    </citation>
    <scope>NUCLEOTIDE SEQUENCE</scope>
    <source>
        <strain evidence="1">78183</strain>
    </source>
</reference>
<accession>A0A6N2LGS5</accession>
<protein>
    <submittedName>
        <fullName evidence="1">Uncharacterized protein</fullName>
    </submittedName>
</protein>
<sequence length="84" mass="9090">MCQKDPSAAGASICQLNWVTRQDLCTPARLRSHKLLLSIFSHSSKSLSDLKRPASDFTAKGRPLHFLTISLPIPSSPGCALESP</sequence>